<dbReference type="AlphaFoldDB" id="A0A310SMT1"/>
<reference evidence="1 2" key="1">
    <citation type="submission" date="2015-07" db="EMBL/GenBank/DDBJ databases">
        <title>The genome of Eufriesea mexicana.</title>
        <authorList>
            <person name="Pan H."/>
            <person name="Kapheim K."/>
        </authorList>
    </citation>
    <scope>NUCLEOTIDE SEQUENCE [LARGE SCALE GENOMIC DNA]</scope>
    <source>
        <strain evidence="1">0111107269</strain>
        <tissue evidence="1">Whole body</tissue>
    </source>
</reference>
<keyword evidence="2" id="KW-1185">Reference proteome</keyword>
<dbReference type="EMBL" id="KQ761108">
    <property type="protein sequence ID" value="OAD58212.1"/>
    <property type="molecule type" value="Genomic_DNA"/>
</dbReference>
<name>A0A310SMT1_9HYME</name>
<evidence type="ECO:0000313" key="2">
    <source>
        <dbReference type="Proteomes" id="UP000250275"/>
    </source>
</evidence>
<proteinExistence type="predicted"/>
<protein>
    <submittedName>
        <fullName evidence="1">Uncharacterized protein</fullName>
    </submittedName>
</protein>
<gene>
    <name evidence="1" type="ORF">WN48_11375</name>
</gene>
<organism evidence="1 2">
    <name type="scientific">Eufriesea mexicana</name>
    <dbReference type="NCBI Taxonomy" id="516756"/>
    <lineage>
        <taxon>Eukaryota</taxon>
        <taxon>Metazoa</taxon>
        <taxon>Ecdysozoa</taxon>
        <taxon>Arthropoda</taxon>
        <taxon>Hexapoda</taxon>
        <taxon>Insecta</taxon>
        <taxon>Pterygota</taxon>
        <taxon>Neoptera</taxon>
        <taxon>Endopterygota</taxon>
        <taxon>Hymenoptera</taxon>
        <taxon>Apocrita</taxon>
        <taxon>Aculeata</taxon>
        <taxon>Apoidea</taxon>
        <taxon>Anthophila</taxon>
        <taxon>Apidae</taxon>
        <taxon>Eufriesea</taxon>
    </lineage>
</organism>
<sequence>MGERGVGSEKGGWMLDLIDWSRVEESRVVARRILVCLLIVVQNMRFAYLLGDVDKNGSYTSGKV</sequence>
<evidence type="ECO:0000313" key="1">
    <source>
        <dbReference type="EMBL" id="OAD58212.1"/>
    </source>
</evidence>
<dbReference type="Proteomes" id="UP000250275">
    <property type="component" value="Unassembled WGS sequence"/>
</dbReference>
<accession>A0A310SMT1</accession>